<evidence type="ECO:0000313" key="1">
    <source>
        <dbReference type="EMBL" id="KII63768.1"/>
    </source>
</evidence>
<keyword evidence="2" id="KW-1185">Reference proteome</keyword>
<evidence type="ECO:0008006" key="3">
    <source>
        <dbReference type="Google" id="ProtNLM"/>
    </source>
</evidence>
<organism evidence="1 2">
    <name type="scientific">Thelohanellus kitauei</name>
    <name type="common">Myxosporean</name>
    <dbReference type="NCBI Taxonomy" id="669202"/>
    <lineage>
        <taxon>Eukaryota</taxon>
        <taxon>Metazoa</taxon>
        <taxon>Cnidaria</taxon>
        <taxon>Myxozoa</taxon>
        <taxon>Myxosporea</taxon>
        <taxon>Bivalvulida</taxon>
        <taxon>Platysporina</taxon>
        <taxon>Myxobolidae</taxon>
        <taxon>Thelohanellus</taxon>
    </lineage>
</organism>
<dbReference type="Proteomes" id="UP000031668">
    <property type="component" value="Unassembled WGS sequence"/>
</dbReference>
<dbReference type="OrthoDB" id="2201966at2759"/>
<evidence type="ECO:0000313" key="2">
    <source>
        <dbReference type="Proteomes" id="UP000031668"/>
    </source>
</evidence>
<dbReference type="EMBL" id="JWZT01004591">
    <property type="protein sequence ID" value="KII63768.1"/>
    <property type="molecule type" value="Genomic_DNA"/>
</dbReference>
<comment type="caution">
    <text evidence="1">The sequence shown here is derived from an EMBL/GenBank/DDBJ whole genome shotgun (WGS) entry which is preliminary data.</text>
</comment>
<gene>
    <name evidence="1" type="ORF">RF11_15002</name>
</gene>
<proteinExistence type="predicted"/>
<dbReference type="AlphaFoldDB" id="A0A0C2IEP5"/>
<sequence length="118" mass="13762">MILAINCRNIISSEAIISTGDNSVIFKEFLNRLATILGHEGHYTIVMDNVRFHHSDPDFYDSYPYQIKWLPSSAGTNDDISRMMEECGRIMQETCPNYIHHFEQFFRPCLNEEDIGRE</sequence>
<accession>A0A0C2IEP5</accession>
<protein>
    <recommendedName>
        <fullName evidence="3">Tc1-like transposase DDE domain-containing protein</fullName>
    </recommendedName>
</protein>
<reference evidence="1 2" key="1">
    <citation type="journal article" date="2014" name="Genome Biol. Evol.">
        <title>The genome of the myxosporean Thelohanellus kitauei shows adaptations to nutrient acquisition within its fish host.</title>
        <authorList>
            <person name="Yang Y."/>
            <person name="Xiong J."/>
            <person name="Zhou Z."/>
            <person name="Huo F."/>
            <person name="Miao W."/>
            <person name="Ran C."/>
            <person name="Liu Y."/>
            <person name="Zhang J."/>
            <person name="Feng J."/>
            <person name="Wang M."/>
            <person name="Wang M."/>
            <person name="Wang L."/>
            <person name="Yao B."/>
        </authorList>
    </citation>
    <scope>NUCLEOTIDE SEQUENCE [LARGE SCALE GENOMIC DNA]</scope>
    <source>
        <strain evidence="1">Wuqing</strain>
    </source>
</reference>
<name>A0A0C2IEP5_THEKT</name>